<dbReference type="Proteomes" id="UP001148662">
    <property type="component" value="Unassembled WGS sequence"/>
</dbReference>
<keyword evidence="2" id="KW-1185">Reference proteome</keyword>
<evidence type="ECO:0000313" key="1">
    <source>
        <dbReference type="EMBL" id="KAJ3555558.1"/>
    </source>
</evidence>
<gene>
    <name evidence="1" type="ORF">NM688_g2510</name>
</gene>
<reference evidence="1" key="1">
    <citation type="submission" date="2022-07" db="EMBL/GenBank/DDBJ databases">
        <title>Genome Sequence of Phlebia brevispora.</title>
        <authorList>
            <person name="Buettner E."/>
        </authorList>
    </citation>
    <scope>NUCLEOTIDE SEQUENCE</scope>
    <source>
        <strain evidence="1">MPL23</strain>
    </source>
</reference>
<evidence type="ECO:0000313" key="2">
    <source>
        <dbReference type="Proteomes" id="UP001148662"/>
    </source>
</evidence>
<accession>A0ACC1T8A9</accession>
<name>A0ACC1T8A9_9APHY</name>
<organism evidence="1 2">
    <name type="scientific">Phlebia brevispora</name>
    <dbReference type="NCBI Taxonomy" id="194682"/>
    <lineage>
        <taxon>Eukaryota</taxon>
        <taxon>Fungi</taxon>
        <taxon>Dikarya</taxon>
        <taxon>Basidiomycota</taxon>
        <taxon>Agaricomycotina</taxon>
        <taxon>Agaricomycetes</taxon>
        <taxon>Polyporales</taxon>
        <taxon>Meruliaceae</taxon>
        <taxon>Phlebia</taxon>
    </lineage>
</organism>
<protein>
    <submittedName>
        <fullName evidence="1">Uncharacterized protein</fullName>
    </submittedName>
</protein>
<comment type="caution">
    <text evidence="1">The sequence shown here is derived from an EMBL/GenBank/DDBJ whole genome shotgun (WGS) entry which is preliminary data.</text>
</comment>
<sequence length="1566" mass="171812">MFFWTPGLSHAALVPGEASRGSVSGTSSSLCESTPHENATVPFTDWCNSFREKYVTRTEYDELKARFDYLESTVTRLVPGYVPSYSPRTSQASPPMPMGPISAATPMKPGARCYAFRHLDVFPRCRKSILVLRSKLVLSALACATSIATIVVVIITRRPVAVLQFYILQIIALSIAPSLIYLNHHRTRTSSTLVLLFWPLYTVGILIWARTLVLSGFATYRVVLALQAAIVLFGLGAFALEALGPEFSKEDYPDALPKGKGHVESPLLTANIFSIWTFTWMSSLMKKGAKAYITEDDLPSLVPQDESANLARRLQSSMQRHKKLTVALFAAFGGPYAVAAMLKILQDMLAFTQPQLLRLLLSFISRYQSARPSYDAGPSPGAPNALEGFSIAILMFVASLTQTVILHQYFQRCYETGMRVRAGLVGVIYQKALVLSNDGRSSASGDIVNLMSVDAMRLQDFCTYGLIAISGPFQVTLAFISLYHILGWPAFVGVGIMIFSVPLNTFIARFMKKMQEKQMKNRDKRTRLMSELLANIRSIKLYAWENAFVRRILTVRNDQEIRMLRKIGIVTSLNSALWTGIPLLVAFSSFAVAALTSDTPLTADRIFPAISLFMLLQFPLAMFAQVTSNIIEALVSANRLSEFFNADELQPDARYISKTKPSLEVGDEVLSITNGEFAWSQTAASPTLEDINLSIKKGELVGVMGRVGAGKSSLLSAIVGEMRRLNGEVMLSGCISYAPQNPWIMSATIRDNIVFNYEYDELFYNLVLDACALRPDLALMPQGDMTEVGEKGITLSGGQRARLSLARAVYARADLVILDDVLAAVDSHVARHVFDNVIGPYGLLATKGRIVVTNSIAFLKHFDKLVYLRRGIIVESGTYEDLTNNSETQLYKLIKGHGSLTTSGISTPFLTDASSSTPSSESATAVDGSSHELSDQNIDSLTEKLQLQRRRSFTKAVLVGAPNGGHSSPSTSGNGDGGPSKEHIEQGRVKVDVYMQYIAAASKIGFAFFVLTTVLAQVVNVAANNTLRAWGEHNRAEGSNSGLGKYLLAYGLFSLSSTVFGAAAAILIWVFCSLRSAKRLHDSMLNAVMRAPMSFFETTPTGRILNLFSRDTYVVDQILARVIQNVVRTLCTTAMIILVIGYSFPLFLLAVPPLAWFYVRVMIYYLATSRELKRLDAVSRSPIFAWFSESLAGLSTIRAFSQQAVFTATNERRVDRNQICYLPSISVNRWLAVRLEFVGASIIFIAATLALIALITSGVDAGLVGFVLSYALNTTSSLNWLVRSMSEVEQNIVSVERILYYVKLKPEAPAEVPGVLPVEWPTTGEVEFKEYSTRYRPGLDLVLKDINVKINAKEKVGIVGRTGSGKSSLLLSLFRVIEPAAGTIYVDGVDVTKIGLHDLRSAISIVPQSPDLFEGTIRENIDPTGAYQDADIWVALEQTHLRPFVESLDGGLDASVREGGSSMSAGQRQLLCFARALLRKSKILVLDEATSAVDLETDKAIQDIIRGPQFADVTMLTIAHRLNTILESDRVLVLDAGKVVEYDSPKTLLARKESSFYSLALEAGLV</sequence>
<dbReference type="EMBL" id="JANHOG010000320">
    <property type="protein sequence ID" value="KAJ3555558.1"/>
    <property type="molecule type" value="Genomic_DNA"/>
</dbReference>
<proteinExistence type="predicted"/>